<name>A0A0F7L4T7_9VIRU</name>
<reference evidence="1" key="1">
    <citation type="journal article" date="2015" name="Front. Microbiol.">
        <title>Combining genomic sequencing methods to explore viral diversity and reveal potential virus-host interactions.</title>
        <authorList>
            <person name="Chow C.E."/>
            <person name="Winget D.M."/>
            <person name="White R.A.III."/>
            <person name="Hallam S.J."/>
            <person name="Suttle C.A."/>
        </authorList>
    </citation>
    <scope>NUCLEOTIDE SEQUENCE</scope>
    <source>
        <strain evidence="1">Anoxic3_3</strain>
    </source>
</reference>
<proteinExistence type="predicted"/>
<evidence type="ECO:0000313" key="1">
    <source>
        <dbReference type="EMBL" id="AKH45996.1"/>
    </source>
</evidence>
<sequence>MVFLSSIDSVSAFLYQEYCINWLGSLLYSQLPSRYRARSASGNESSASKYSGVLYGLSLGKACRK</sequence>
<accession>A0A0F7L4T7</accession>
<organism evidence="1">
    <name type="scientific">uncultured marine virus</name>
    <dbReference type="NCBI Taxonomy" id="186617"/>
    <lineage>
        <taxon>Viruses</taxon>
        <taxon>environmental samples</taxon>
    </lineage>
</organism>
<reference evidence="1" key="2">
    <citation type="submission" date="2015-03" db="EMBL/GenBank/DDBJ databases">
        <authorList>
            <person name="Chow C.-E.T."/>
            <person name="Winget D.M."/>
            <person name="White R.A.III."/>
            <person name="Hallam S.J."/>
            <person name="Suttle C.A."/>
        </authorList>
    </citation>
    <scope>NUCLEOTIDE SEQUENCE</scope>
    <source>
        <strain evidence="1">Anoxic3_3</strain>
    </source>
</reference>
<protein>
    <submittedName>
        <fullName evidence="1">Terminase large subunit</fullName>
    </submittedName>
</protein>
<dbReference type="EMBL" id="KR029578">
    <property type="protein sequence ID" value="AKH45996.1"/>
    <property type="molecule type" value="Genomic_DNA"/>
</dbReference>